<evidence type="ECO:0000313" key="2">
    <source>
        <dbReference type="Proteomes" id="UP000178851"/>
    </source>
</evidence>
<evidence type="ECO:0000313" key="1">
    <source>
        <dbReference type="EMBL" id="OGM25651.1"/>
    </source>
</evidence>
<comment type="caution">
    <text evidence="1">The sequence shown here is derived from an EMBL/GenBank/DDBJ whole genome shotgun (WGS) entry which is preliminary data.</text>
</comment>
<proteinExistence type="predicted"/>
<organism evidence="1 2">
    <name type="scientific">Candidatus Woesebacteria bacterium RIFCSPHIGHO2_01_FULL_39_28</name>
    <dbReference type="NCBI Taxonomy" id="1802496"/>
    <lineage>
        <taxon>Bacteria</taxon>
        <taxon>Candidatus Woeseibacteriota</taxon>
    </lineage>
</organism>
<accession>A0A1F7YEA8</accession>
<name>A0A1F7YEA8_9BACT</name>
<dbReference type="EMBL" id="MGGI01000021">
    <property type="protein sequence ID" value="OGM25651.1"/>
    <property type="molecule type" value="Genomic_DNA"/>
</dbReference>
<gene>
    <name evidence="1" type="ORF">A2627_04395</name>
</gene>
<protein>
    <submittedName>
        <fullName evidence="1">Uncharacterized protein</fullName>
    </submittedName>
</protein>
<reference evidence="1 2" key="1">
    <citation type="journal article" date="2016" name="Nat. Commun.">
        <title>Thousands of microbial genomes shed light on interconnected biogeochemical processes in an aquifer system.</title>
        <authorList>
            <person name="Anantharaman K."/>
            <person name="Brown C.T."/>
            <person name="Hug L.A."/>
            <person name="Sharon I."/>
            <person name="Castelle C.J."/>
            <person name="Probst A.J."/>
            <person name="Thomas B.C."/>
            <person name="Singh A."/>
            <person name="Wilkins M.J."/>
            <person name="Karaoz U."/>
            <person name="Brodie E.L."/>
            <person name="Williams K.H."/>
            <person name="Hubbard S.S."/>
            <person name="Banfield J.F."/>
        </authorList>
    </citation>
    <scope>NUCLEOTIDE SEQUENCE [LARGE SCALE GENOMIC DNA]</scope>
</reference>
<dbReference type="AlphaFoldDB" id="A0A1F7YEA8"/>
<dbReference type="Proteomes" id="UP000178851">
    <property type="component" value="Unassembled WGS sequence"/>
</dbReference>
<sequence length="70" mass="8391">MSKKYELEKRALVEAELVEKIIKLLDRKAQLEKTFERFSIIFWNHAEAKLRRRLLMIFGLGLRATRDCLL</sequence>